<dbReference type="SMART" id="SM00304">
    <property type="entry name" value="HAMP"/>
    <property type="match status" value="1"/>
</dbReference>
<dbReference type="Pfam" id="PF02518">
    <property type="entry name" value="HATPase_c"/>
    <property type="match status" value="1"/>
</dbReference>
<dbReference type="PANTHER" id="PTHR45436:SF5">
    <property type="entry name" value="SENSOR HISTIDINE KINASE TRCS"/>
    <property type="match status" value="1"/>
</dbReference>
<name>A0A9D1A9Q1_9FIRM</name>
<gene>
    <name evidence="14" type="ORF">IAB31_01275</name>
</gene>
<dbReference type="Gene3D" id="3.30.565.10">
    <property type="entry name" value="Histidine kinase-like ATPase, C-terminal domain"/>
    <property type="match status" value="1"/>
</dbReference>
<evidence type="ECO:0000256" key="8">
    <source>
        <dbReference type="ARBA" id="ARBA00022989"/>
    </source>
</evidence>
<proteinExistence type="predicted"/>
<reference evidence="14" key="2">
    <citation type="journal article" date="2021" name="PeerJ">
        <title>Extensive microbial diversity within the chicken gut microbiome revealed by metagenomics and culture.</title>
        <authorList>
            <person name="Gilroy R."/>
            <person name="Ravi A."/>
            <person name="Getino M."/>
            <person name="Pursley I."/>
            <person name="Horton D.L."/>
            <person name="Alikhan N.F."/>
            <person name="Baker D."/>
            <person name="Gharbi K."/>
            <person name="Hall N."/>
            <person name="Watson M."/>
            <person name="Adriaenssens E.M."/>
            <person name="Foster-Nyarko E."/>
            <person name="Jarju S."/>
            <person name="Secka A."/>
            <person name="Antonio M."/>
            <person name="Oren A."/>
            <person name="Chaudhuri R.R."/>
            <person name="La Ragione R."/>
            <person name="Hildebrand F."/>
            <person name="Pallen M.J."/>
        </authorList>
    </citation>
    <scope>NUCLEOTIDE SEQUENCE</scope>
    <source>
        <strain evidence="14">ChiSjej4B22-8148</strain>
    </source>
</reference>
<dbReference type="SUPFAM" id="SSF55874">
    <property type="entry name" value="ATPase domain of HSP90 chaperone/DNA topoisomerase II/histidine kinase"/>
    <property type="match status" value="1"/>
</dbReference>
<reference evidence="14" key="1">
    <citation type="submission" date="2020-10" db="EMBL/GenBank/DDBJ databases">
        <authorList>
            <person name="Gilroy R."/>
        </authorList>
    </citation>
    <scope>NUCLEOTIDE SEQUENCE</scope>
    <source>
        <strain evidence="14">ChiSjej4B22-8148</strain>
    </source>
</reference>
<feature type="domain" description="Histidine kinase" evidence="12">
    <location>
        <begin position="236"/>
        <end position="451"/>
    </location>
</feature>
<accession>A0A9D1A9Q1</accession>
<evidence type="ECO:0000256" key="6">
    <source>
        <dbReference type="ARBA" id="ARBA00022692"/>
    </source>
</evidence>
<dbReference type="SMART" id="SM00387">
    <property type="entry name" value="HATPase_c"/>
    <property type="match status" value="1"/>
</dbReference>
<evidence type="ECO:0000259" key="12">
    <source>
        <dbReference type="PROSITE" id="PS50109"/>
    </source>
</evidence>
<evidence type="ECO:0000256" key="1">
    <source>
        <dbReference type="ARBA" id="ARBA00000085"/>
    </source>
</evidence>
<dbReference type="GO" id="GO:0005886">
    <property type="term" value="C:plasma membrane"/>
    <property type="evidence" value="ECO:0007669"/>
    <property type="project" value="TreeGrafter"/>
</dbReference>
<keyword evidence="4" id="KW-0597">Phosphoprotein</keyword>
<dbReference type="InterPro" id="IPR003661">
    <property type="entry name" value="HisK_dim/P_dom"/>
</dbReference>
<keyword evidence="6 11" id="KW-0812">Transmembrane</keyword>
<evidence type="ECO:0000259" key="13">
    <source>
        <dbReference type="PROSITE" id="PS50885"/>
    </source>
</evidence>
<dbReference type="InterPro" id="IPR050428">
    <property type="entry name" value="TCS_sensor_his_kinase"/>
</dbReference>
<dbReference type="FunFam" id="1.10.287.130:FF:000001">
    <property type="entry name" value="Two-component sensor histidine kinase"/>
    <property type="match status" value="1"/>
</dbReference>
<keyword evidence="8 11" id="KW-1133">Transmembrane helix</keyword>
<dbReference type="FunFam" id="3.30.565.10:FF:000006">
    <property type="entry name" value="Sensor histidine kinase WalK"/>
    <property type="match status" value="1"/>
</dbReference>
<dbReference type="PANTHER" id="PTHR45436">
    <property type="entry name" value="SENSOR HISTIDINE KINASE YKOH"/>
    <property type="match status" value="1"/>
</dbReference>
<dbReference type="AlphaFoldDB" id="A0A9D1A9Q1"/>
<dbReference type="InterPro" id="IPR004358">
    <property type="entry name" value="Sig_transdc_His_kin-like_C"/>
</dbReference>
<dbReference type="CDD" id="cd00075">
    <property type="entry name" value="HATPase"/>
    <property type="match status" value="1"/>
</dbReference>
<organism evidence="14 15">
    <name type="scientific">Candidatus Choladousia intestinavium</name>
    <dbReference type="NCBI Taxonomy" id="2840727"/>
    <lineage>
        <taxon>Bacteria</taxon>
        <taxon>Bacillati</taxon>
        <taxon>Bacillota</taxon>
        <taxon>Clostridia</taxon>
        <taxon>Lachnospirales</taxon>
        <taxon>Lachnospiraceae</taxon>
        <taxon>Lachnospiraceae incertae sedis</taxon>
        <taxon>Candidatus Choladousia</taxon>
    </lineage>
</organism>
<dbReference type="SUPFAM" id="SSF158472">
    <property type="entry name" value="HAMP domain-like"/>
    <property type="match status" value="1"/>
</dbReference>
<evidence type="ECO:0000256" key="2">
    <source>
        <dbReference type="ARBA" id="ARBA00004370"/>
    </source>
</evidence>
<evidence type="ECO:0000256" key="4">
    <source>
        <dbReference type="ARBA" id="ARBA00022553"/>
    </source>
</evidence>
<dbReference type="Pfam" id="PF00512">
    <property type="entry name" value="HisKA"/>
    <property type="match status" value="1"/>
</dbReference>
<evidence type="ECO:0000313" key="15">
    <source>
        <dbReference type="Proteomes" id="UP000886757"/>
    </source>
</evidence>
<comment type="caution">
    <text evidence="14">The sequence shown here is derived from an EMBL/GenBank/DDBJ whole genome shotgun (WGS) entry which is preliminary data.</text>
</comment>
<feature type="transmembrane region" description="Helical" evidence="11">
    <location>
        <begin position="149"/>
        <end position="173"/>
    </location>
</feature>
<dbReference type="CDD" id="cd00082">
    <property type="entry name" value="HisKA"/>
    <property type="match status" value="1"/>
</dbReference>
<dbReference type="InterPro" id="IPR036890">
    <property type="entry name" value="HATPase_C_sf"/>
</dbReference>
<dbReference type="CDD" id="cd06225">
    <property type="entry name" value="HAMP"/>
    <property type="match status" value="1"/>
</dbReference>
<sequence>MKKLSLKWKLTLLYTLFTTLLTFIILAVLLYLGSGSILASTQDQLKERVFEGFEMLDVRNGSLIIDSDFSDVESGVYLSAYDESGSLLSGRVPYGFTSSISFQENTVQTASLGGSTWYIFDASSELRDFGTIRIRGICSVSALEEELRLLIRLALILLPLIILLSAILCFSLVRRTLRPVFHITRAAREICEEKDLSRRIGLKGNRDEITILAETFDSMLEQLQEAFERQKQFTSDVSHELRTPLSVILSQCDELLGSSNLTAEEKTAVHTIQDRARNLTRLVSQLLFLSRTDQKRQTLTLESLDFTLIARSVLEELEMFAAEKKISLEEEIQDSITLLGDETLLMRLWMNLIENAIAYTQEGGRIQVGLFQKDAAITGYVKDNGIGISQEDLPKIWERFYRADSSRTDSSHSGLGLSMVRWIVEAHGGTIRAESTKGKGSLFVFTLPKENS</sequence>
<evidence type="ECO:0000256" key="3">
    <source>
        <dbReference type="ARBA" id="ARBA00012438"/>
    </source>
</evidence>
<dbReference type="Gene3D" id="1.10.287.130">
    <property type="match status" value="1"/>
</dbReference>
<evidence type="ECO:0000256" key="11">
    <source>
        <dbReference type="SAM" id="Phobius"/>
    </source>
</evidence>
<dbReference type="PROSITE" id="PS50885">
    <property type="entry name" value="HAMP"/>
    <property type="match status" value="1"/>
</dbReference>
<evidence type="ECO:0000256" key="5">
    <source>
        <dbReference type="ARBA" id="ARBA00022679"/>
    </source>
</evidence>
<evidence type="ECO:0000256" key="9">
    <source>
        <dbReference type="ARBA" id="ARBA00023012"/>
    </source>
</evidence>
<dbReference type="GO" id="GO:0000155">
    <property type="term" value="F:phosphorelay sensor kinase activity"/>
    <property type="evidence" value="ECO:0007669"/>
    <property type="project" value="InterPro"/>
</dbReference>
<evidence type="ECO:0000256" key="7">
    <source>
        <dbReference type="ARBA" id="ARBA00022777"/>
    </source>
</evidence>
<feature type="transmembrane region" description="Helical" evidence="11">
    <location>
        <begin position="12"/>
        <end position="32"/>
    </location>
</feature>
<dbReference type="Gene3D" id="6.10.340.10">
    <property type="match status" value="1"/>
</dbReference>
<keyword evidence="10 11" id="KW-0472">Membrane</keyword>
<comment type="subcellular location">
    <subcellularLocation>
        <location evidence="2">Membrane</location>
    </subcellularLocation>
</comment>
<evidence type="ECO:0000313" key="14">
    <source>
        <dbReference type="EMBL" id="HIR12536.1"/>
    </source>
</evidence>
<dbReference type="Proteomes" id="UP000886757">
    <property type="component" value="Unassembled WGS sequence"/>
</dbReference>
<dbReference type="SUPFAM" id="SSF47384">
    <property type="entry name" value="Homodimeric domain of signal transducing histidine kinase"/>
    <property type="match status" value="1"/>
</dbReference>
<dbReference type="Pfam" id="PF00672">
    <property type="entry name" value="HAMP"/>
    <property type="match status" value="1"/>
</dbReference>
<keyword evidence="5" id="KW-0808">Transferase</keyword>
<dbReference type="InterPro" id="IPR003594">
    <property type="entry name" value="HATPase_dom"/>
</dbReference>
<dbReference type="EMBL" id="DVGK01000020">
    <property type="protein sequence ID" value="HIR12536.1"/>
    <property type="molecule type" value="Genomic_DNA"/>
</dbReference>
<comment type="catalytic activity">
    <reaction evidence="1">
        <text>ATP + protein L-histidine = ADP + protein N-phospho-L-histidine.</text>
        <dbReference type="EC" id="2.7.13.3"/>
    </reaction>
</comment>
<dbReference type="PRINTS" id="PR00344">
    <property type="entry name" value="BCTRLSENSOR"/>
</dbReference>
<dbReference type="InterPro" id="IPR003660">
    <property type="entry name" value="HAMP_dom"/>
</dbReference>
<dbReference type="PROSITE" id="PS50109">
    <property type="entry name" value="HIS_KIN"/>
    <property type="match status" value="1"/>
</dbReference>
<feature type="domain" description="HAMP" evidence="13">
    <location>
        <begin position="174"/>
        <end position="228"/>
    </location>
</feature>
<dbReference type="InterPro" id="IPR005467">
    <property type="entry name" value="His_kinase_dom"/>
</dbReference>
<keyword evidence="9" id="KW-0902">Two-component regulatory system</keyword>
<protein>
    <recommendedName>
        <fullName evidence="3">histidine kinase</fullName>
        <ecNumber evidence="3">2.7.13.3</ecNumber>
    </recommendedName>
</protein>
<keyword evidence="7 14" id="KW-0418">Kinase</keyword>
<evidence type="ECO:0000256" key="10">
    <source>
        <dbReference type="ARBA" id="ARBA00023136"/>
    </source>
</evidence>
<dbReference type="InterPro" id="IPR036097">
    <property type="entry name" value="HisK_dim/P_sf"/>
</dbReference>
<dbReference type="EC" id="2.7.13.3" evidence="3"/>
<dbReference type="SMART" id="SM00388">
    <property type="entry name" value="HisKA"/>
    <property type="match status" value="1"/>
</dbReference>